<keyword evidence="1" id="KW-0732">Signal</keyword>
<protein>
    <submittedName>
        <fullName evidence="2">DUF2381 family protein</fullName>
    </submittedName>
</protein>
<dbReference type="EMBL" id="RAWM01000040">
    <property type="protein sequence ID" value="RKH68574.1"/>
    <property type="molecule type" value="Genomic_DNA"/>
</dbReference>
<dbReference type="NCBIfam" id="TIGR02268">
    <property type="entry name" value="Myxococcus xanthus paralogous family TIGR02268"/>
    <property type="match status" value="1"/>
</dbReference>
<feature type="chain" id="PRO_5017191571" evidence="1">
    <location>
        <begin position="21"/>
        <end position="302"/>
    </location>
</feature>
<proteinExistence type="predicted"/>
<dbReference type="Pfam" id="PF09544">
    <property type="entry name" value="DUF2381"/>
    <property type="match status" value="1"/>
</dbReference>
<dbReference type="OrthoDB" id="5510436at2"/>
<name>A0A3A8QZK9_9BACT</name>
<evidence type="ECO:0000313" key="2">
    <source>
        <dbReference type="EMBL" id="RKH68574.1"/>
    </source>
</evidence>
<feature type="signal peptide" evidence="1">
    <location>
        <begin position="1"/>
        <end position="20"/>
    </location>
</feature>
<reference evidence="3" key="1">
    <citation type="submission" date="2018-09" db="EMBL/GenBank/DDBJ databases">
        <authorList>
            <person name="Livingstone P.G."/>
            <person name="Whitworth D.E."/>
        </authorList>
    </citation>
    <scope>NUCLEOTIDE SEQUENCE [LARGE SCALE GENOMIC DNA]</scope>
    <source>
        <strain evidence="3">AB047A</strain>
    </source>
</reference>
<organism evidence="2 3">
    <name type="scientific">Corallococcus interemptor</name>
    <dbReference type="NCBI Taxonomy" id="2316720"/>
    <lineage>
        <taxon>Bacteria</taxon>
        <taxon>Pseudomonadati</taxon>
        <taxon>Myxococcota</taxon>
        <taxon>Myxococcia</taxon>
        <taxon>Myxococcales</taxon>
        <taxon>Cystobacterineae</taxon>
        <taxon>Myxococcaceae</taxon>
        <taxon>Corallococcus</taxon>
    </lineage>
</organism>
<keyword evidence="3" id="KW-1185">Reference proteome</keyword>
<dbReference type="AlphaFoldDB" id="A0A3A8QZK9"/>
<sequence length="302" mass="33208">MPSCLFAVLPVLLWSSHVLAASPFEKEAREGTLRMEVGTEDTGTRPIRIGPGVSTTLLFDTDIQQEQVSLESRAQFARVSMGSSVLVLVPSNDLQPGTTLSLSIPFKDAGSTLPSRLSLRLVVDSGAVDRQVEIYRRARSAESYRQEVLQLRAELERLRREHVSPAAGTREQTGFRGLLMDSTGFPGVSVERTARPWSCRRPCSLLINKSSSYLSGSRRAVKVWVTAVDKKPWTIGRAVLVDRQGKEWESLPPAQPGPITSESEATLILEFDVKSPDLDGYQLKVLDVDGARTAQWSGISFP</sequence>
<dbReference type="Proteomes" id="UP000282656">
    <property type="component" value="Unassembled WGS sequence"/>
</dbReference>
<dbReference type="RefSeq" id="WP_121770218.1">
    <property type="nucleotide sequence ID" value="NZ_RAWM01000040.1"/>
</dbReference>
<accession>A0A3A8QZK9</accession>
<evidence type="ECO:0000313" key="3">
    <source>
        <dbReference type="Proteomes" id="UP000282656"/>
    </source>
</evidence>
<dbReference type="InterPro" id="IPR011754">
    <property type="entry name" value="Mxa_paralog_2268"/>
</dbReference>
<comment type="caution">
    <text evidence="2">The sequence shown here is derived from an EMBL/GenBank/DDBJ whole genome shotgun (WGS) entry which is preliminary data.</text>
</comment>
<gene>
    <name evidence="2" type="ORF">D7X96_17155</name>
</gene>
<evidence type="ECO:0000256" key="1">
    <source>
        <dbReference type="SAM" id="SignalP"/>
    </source>
</evidence>